<name>A0ABP7WF07_9GAMM</name>
<gene>
    <name evidence="1" type="ORF">GCM10022414_07640</name>
</gene>
<organism evidence="1 2">
    <name type="scientific">Zhongshania borealis</name>
    <dbReference type="NCBI Taxonomy" id="889488"/>
    <lineage>
        <taxon>Bacteria</taxon>
        <taxon>Pseudomonadati</taxon>
        <taxon>Pseudomonadota</taxon>
        <taxon>Gammaproteobacteria</taxon>
        <taxon>Cellvibrionales</taxon>
        <taxon>Spongiibacteraceae</taxon>
        <taxon>Zhongshania</taxon>
    </lineage>
</organism>
<keyword evidence="2" id="KW-1185">Reference proteome</keyword>
<evidence type="ECO:0000313" key="1">
    <source>
        <dbReference type="EMBL" id="GAA4087356.1"/>
    </source>
</evidence>
<sequence length="90" mass="9785">MLVYQYDYAGLYLGETTADESPLEEGKYLMPARCTATPPPTEIPEGKHPRWAGSAWDLVNAPVSAPPEDPIVKLQEFLAQNPDVAALISA</sequence>
<comment type="caution">
    <text evidence="1">The sequence shown here is derived from an EMBL/GenBank/DDBJ whole genome shotgun (WGS) entry which is preliminary data.</text>
</comment>
<reference evidence="2" key="1">
    <citation type="journal article" date="2019" name="Int. J. Syst. Evol. Microbiol.">
        <title>The Global Catalogue of Microorganisms (GCM) 10K type strain sequencing project: providing services to taxonomists for standard genome sequencing and annotation.</title>
        <authorList>
            <consortium name="The Broad Institute Genomics Platform"/>
            <consortium name="The Broad Institute Genome Sequencing Center for Infectious Disease"/>
            <person name="Wu L."/>
            <person name="Ma J."/>
        </authorList>
    </citation>
    <scope>NUCLEOTIDE SEQUENCE [LARGE SCALE GENOMIC DNA]</scope>
    <source>
        <strain evidence="2">JCM 17304</strain>
    </source>
</reference>
<proteinExistence type="predicted"/>
<protein>
    <recommendedName>
        <fullName evidence="3">Phage tail protein</fullName>
    </recommendedName>
</protein>
<dbReference type="RefSeq" id="WP_344932512.1">
    <property type="nucleotide sequence ID" value="NZ_BAABDM010000001.1"/>
</dbReference>
<evidence type="ECO:0000313" key="2">
    <source>
        <dbReference type="Proteomes" id="UP001500392"/>
    </source>
</evidence>
<evidence type="ECO:0008006" key="3">
    <source>
        <dbReference type="Google" id="ProtNLM"/>
    </source>
</evidence>
<dbReference type="Proteomes" id="UP001500392">
    <property type="component" value="Unassembled WGS sequence"/>
</dbReference>
<dbReference type="EMBL" id="BAABDM010000001">
    <property type="protein sequence ID" value="GAA4087356.1"/>
    <property type="molecule type" value="Genomic_DNA"/>
</dbReference>
<accession>A0ABP7WF07</accession>